<gene>
    <name evidence="2" type="ORF">HINF_LOCUS11933</name>
</gene>
<feature type="transmembrane region" description="Helical" evidence="1">
    <location>
        <begin position="20"/>
        <end position="39"/>
    </location>
</feature>
<reference evidence="2 3" key="1">
    <citation type="submission" date="2024-07" db="EMBL/GenBank/DDBJ databases">
        <authorList>
            <person name="Akdeniz Z."/>
        </authorList>
    </citation>
    <scope>NUCLEOTIDE SEQUENCE [LARGE SCALE GENOMIC DNA]</scope>
</reference>
<evidence type="ECO:0000313" key="3">
    <source>
        <dbReference type="Proteomes" id="UP001642409"/>
    </source>
</evidence>
<keyword evidence="1" id="KW-0472">Membrane</keyword>
<protein>
    <submittedName>
        <fullName evidence="2">Hypothetical_protein</fullName>
    </submittedName>
</protein>
<comment type="caution">
    <text evidence="2">The sequence shown here is derived from an EMBL/GenBank/DDBJ whole genome shotgun (WGS) entry which is preliminary data.</text>
</comment>
<name>A0ABP1HCF7_9EUKA</name>
<keyword evidence="1" id="KW-0812">Transmembrane</keyword>
<evidence type="ECO:0000256" key="1">
    <source>
        <dbReference type="SAM" id="Phobius"/>
    </source>
</evidence>
<sequence length="113" mass="13492">MFEFPGMFTEYQKQSKTSRFVDNLNSFVLILLIFVYLKFTAPSVWNNIYNFKSANPKYILNFRNHTLFSGHDLSSKYIINTCFDRIRHQDRSNTQPFFIELRFTIIKSSITLN</sequence>
<proteinExistence type="predicted"/>
<dbReference type="Proteomes" id="UP001642409">
    <property type="component" value="Unassembled WGS sequence"/>
</dbReference>
<keyword evidence="1" id="KW-1133">Transmembrane helix</keyword>
<evidence type="ECO:0000313" key="2">
    <source>
        <dbReference type="EMBL" id="CAL5991101.1"/>
    </source>
</evidence>
<dbReference type="EMBL" id="CAXDID020000026">
    <property type="protein sequence ID" value="CAL5991101.1"/>
    <property type="molecule type" value="Genomic_DNA"/>
</dbReference>
<accession>A0ABP1HCF7</accession>
<organism evidence="2 3">
    <name type="scientific">Hexamita inflata</name>
    <dbReference type="NCBI Taxonomy" id="28002"/>
    <lineage>
        <taxon>Eukaryota</taxon>
        <taxon>Metamonada</taxon>
        <taxon>Diplomonadida</taxon>
        <taxon>Hexamitidae</taxon>
        <taxon>Hexamitinae</taxon>
        <taxon>Hexamita</taxon>
    </lineage>
</organism>
<keyword evidence="3" id="KW-1185">Reference proteome</keyword>